<protein>
    <submittedName>
        <fullName evidence="4">DUF6777-containing protein</fullName>
    </submittedName>
</protein>
<evidence type="ECO:0000313" key="5">
    <source>
        <dbReference type="Proteomes" id="UP001183824"/>
    </source>
</evidence>
<sequence length="384" mass="39064">MRTPNRTLVTACTLAAALLVAGCGGSGDENNAEANGELFLQPAAAQGPSPFTRSSVTSVTVPPPVTRTPQRASTAPRTVSGALPGLYGGTERVAGCDVVRQIGDLAADRSRERAFARVVGVSPAAVPDFLRGLAPVVLRADTLVTDHGYRAGRASGFQAVLQAGTAVLVDDRGVPRVRCACGNPLTPPVAMRGGAVVGGQPWPGYRPARVVVVAPSERFLTTITIIDLVDNTWIERLIDYDCRHDHVVPPPQPEPPAPTPAPTTPLGPHPDETAPPQASPSAASDCATPTATPTGTPGVLATEEPYDENCPAATPPPTTGPGTPAVPPDGTRTTVPVEPDTGIGPETVPDAPDLPDGGGLIPDDPSEPAGTGAVLAGPADAFDV</sequence>
<name>A0ABU2VD74_9ACTN</name>
<dbReference type="Proteomes" id="UP001183824">
    <property type="component" value="Unassembled WGS sequence"/>
</dbReference>
<keyword evidence="5" id="KW-1185">Reference proteome</keyword>
<evidence type="ECO:0000259" key="3">
    <source>
        <dbReference type="Pfam" id="PF20568"/>
    </source>
</evidence>
<gene>
    <name evidence="4" type="ORF">RNB18_23295</name>
</gene>
<feature type="compositionally biased region" description="Low complexity" evidence="1">
    <location>
        <begin position="50"/>
        <end position="60"/>
    </location>
</feature>
<evidence type="ECO:0000256" key="1">
    <source>
        <dbReference type="SAM" id="MobiDB-lite"/>
    </source>
</evidence>
<keyword evidence="2" id="KW-0732">Signal</keyword>
<dbReference type="InterPro" id="IPR046704">
    <property type="entry name" value="DUF6777"/>
</dbReference>
<feature type="compositionally biased region" description="Low complexity" evidence="1">
    <location>
        <begin position="274"/>
        <end position="298"/>
    </location>
</feature>
<evidence type="ECO:0000256" key="2">
    <source>
        <dbReference type="SAM" id="SignalP"/>
    </source>
</evidence>
<reference evidence="5" key="1">
    <citation type="submission" date="2023-07" db="EMBL/GenBank/DDBJ databases">
        <title>30 novel species of actinomycetes from the DSMZ collection.</title>
        <authorList>
            <person name="Nouioui I."/>
        </authorList>
    </citation>
    <scope>NUCLEOTIDE SEQUENCE [LARGE SCALE GENOMIC DNA]</scope>
    <source>
        <strain evidence="5">DSM 41640</strain>
    </source>
</reference>
<dbReference type="PROSITE" id="PS51257">
    <property type="entry name" value="PROKAR_LIPOPROTEIN"/>
    <property type="match status" value="1"/>
</dbReference>
<feature type="region of interest" description="Disordered" evidence="1">
    <location>
        <begin position="245"/>
        <end position="384"/>
    </location>
</feature>
<comment type="caution">
    <text evidence="4">The sequence shown here is derived from an EMBL/GenBank/DDBJ whole genome shotgun (WGS) entry which is preliminary data.</text>
</comment>
<feature type="compositionally biased region" description="Pro residues" evidence="1">
    <location>
        <begin position="313"/>
        <end position="327"/>
    </location>
</feature>
<feature type="region of interest" description="Disordered" evidence="1">
    <location>
        <begin position="50"/>
        <end position="80"/>
    </location>
</feature>
<feature type="signal peptide" evidence="2">
    <location>
        <begin position="1"/>
        <end position="21"/>
    </location>
</feature>
<proteinExistence type="predicted"/>
<feature type="domain" description="DUF6777" evidence="3">
    <location>
        <begin position="77"/>
        <end position="237"/>
    </location>
</feature>
<feature type="chain" id="PRO_5046281790" evidence="2">
    <location>
        <begin position="22"/>
        <end position="384"/>
    </location>
</feature>
<organism evidence="4 5">
    <name type="scientific">Streptomyces doebereineriae</name>
    <dbReference type="NCBI Taxonomy" id="3075528"/>
    <lineage>
        <taxon>Bacteria</taxon>
        <taxon>Bacillati</taxon>
        <taxon>Actinomycetota</taxon>
        <taxon>Actinomycetes</taxon>
        <taxon>Kitasatosporales</taxon>
        <taxon>Streptomycetaceae</taxon>
        <taxon>Streptomyces</taxon>
    </lineage>
</organism>
<dbReference type="EMBL" id="JAVREZ010000008">
    <property type="protein sequence ID" value="MDT0483091.1"/>
    <property type="molecule type" value="Genomic_DNA"/>
</dbReference>
<evidence type="ECO:0000313" key="4">
    <source>
        <dbReference type="EMBL" id="MDT0483091.1"/>
    </source>
</evidence>
<feature type="compositionally biased region" description="Pro residues" evidence="1">
    <location>
        <begin position="248"/>
        <end position="268"/>
    </location>
</feature>
<dbReference type="RefSeq" id="WP_311716046.1">
    <property type="nucleotide sequence ID" value="NZ_JAVREZ010000008.1"/>
</dbReference>
<dbReference type="Pfam" id="PF20568">
    <property type="entry name" value="DUF6777"/>
    <property type="match status" value="1"/>
</dbReference>
<accession>A0ABU2VD74</accession>